<gene>
    <name evidence="1" type="ORF">LX15_001268</name>
</gene>
<protein>
    <recommendedName>
        <fullName evidence="3">DUF3558 domain-containing protein</fullName>
    </recommendedName>
</protein>
<sequence length="150" mass="16440">MLDLKPFETKPCELLKPEQVASLTRAEPPESKDGILGPECAWPAVDPVRDTRISLTLNVKTGEGLEGTYRRRSNFGQFKEFRVAGYPGVHANESEKAEGMGNCGSRIGVSDSTALLIIVQARKGNPDYSTSCRLNEKIAEMMIQNLKAAK</sequence>
<dbReference type="Pfam" id="PF12079">
    <property type="entry name" value="DUF3558"/>
    <property type="match status" value="1"/>
</dbReference>
<evidence type="ECO:0008006" key="3">
    <source>
        <dbReference type="Google" id="ProtNLM"/>
    </source>
</evidence>
<reference evidence="1 2" key="1">
    <citation type="submission" date="2022-06" db="EMBL/GenBank/DDBJ databases">
        <title>Genomic Encyclopedia of Archaeal and Bacterial Type Strains, Phase II (KMG-II): from individual species to whole genera.</title>
        <authorList>
            <person name="Goeker M."/>
        </authorList>
    </citation>
    <scope>NUCLEOTIDE SEQUENCE [LARGE SCALE GENOMIC DNA]</scope>
    <source>
        <strain evidence="1 2">DSM 40477</strain>
    </source>
</reference>
<name>A0ABT1HPY3_STRSD</name>
<accession>A0ABT1HPY3</accession>
<evidence type="ECO:0000313" key="1">
    <source>
        <dbReference type="EMBL" id="MCP2257583.1"/>
    </source>
</evidence>
<comment type="caution">
    <text evidence="1">The sequence shown here is derived from an EMBL/GenBank/DDBJ whole genome shotgun (WGS) entry which is preliminary data.</text>
</comment>
<organism evidence="1 2">
    <name type="scientific">Streptoalloteichus tenebrarius (strain ATCC 17920 / DSM 40477 / JCM 4838 / CBS 697.72 / NBRC 16177 / NCIMB 11028 / NRRL B-12390 / A12253. 1 / ISP 5477)</name>
    <name type="common">Streptomyces tenebrarius</name>
    <dbReference type="NCBI Taxonomy" id="1933"/>
    <lineage>
        <taxon>Bacteria</taxon>
        <taxon>Bacillati</taxon>
        <taxon>Actinomycetota</taxon>
        <taxon>Actinomycetes</taxon>
        <taxon>Pseudonocardiales</taxon>
        <taxon>Pseudonocardiaceae</taxon>
        <taxon>Streptoalloteichus</taxon>
    </lineage>
</organism>
<dbReference type="Proteomes" id="UP001205311">
    <property type="component" value="Unassembled WGS sequence"/>
</dbReference>
<keyword evidence="2" id="KW-1185">Reference proteome</keyword>
<proteinExistence type="predicted"/>
<dbReference type="InterPro" id="IPR024520">
    <property type="entry name" value="DUF3558"/>
</dbReference>
<dbReference type="EMBL" id="JAMTCP010000004">
    <property type="protein sequence ID" value="MCP2257583.1"/>
    <property type="molecule type" value="Genomic_DNA"/>
</dbReference>
<evidence type="ECO:0000313" key="2">
    <source>
        <dbReference type="Proteomes" id="UP001205311"/>
    </source>
</evidence>